<keyword evidence="3" id="KW-1185">Reference proteome</keyword>
<reference evidence="2 3" key="1">
    <citation type="journal article" date="2017" name="Nat. Commun.">
        <title>Genome assembly with in vitro proximity ligation data and whole-genome triplication in lettuce.</title>
        <authorList>
            <person name="Reyes-Chin-Wo S."/>
            <person name="Wang Z."/>
            <person name="Yang X."/>
            <person name="Kozik A."/>
            <person name="Arikit S."/>
            <person name="Song C."/>
            <person name="Xia L."/>
            <person name="Froenicke L."/>
            <person name="Lavelle D.O."/>
            <person name="Truco M.J."/>
            <person name="Xia R."/>
            <person name="Zhu S."/>
            <person name="Xu C."/>
            <person name="Xu H."/>
            <person name="Xu X."/>
            <person name="Cox K."/>
            <person name="Korf I."/>
            <person name="Meyers B.C."/>
            <person name="Michelmore R.W."/>
        </authorList>
    </citation>
    <scope>NUCLEOTIDE SEQUENCE [LARGE SCALE GENOMIC DNA]</scope>
    <source>
        <strain evidence="3">cv. Salinas</strain>
        <tissue evidence="2">Seedlings</tissue>
    </source>
</reference>
<dbReference type="EMBL" id="NBSK02000004">
    <property type="protein sequence ID" value="KAJ0212041.1"/>
    <property type="molecule type" value="Genomic_DNA"/>
</dbReference>
<gene>
    <name evidence="2" type="ORF">LSAT_V11C400224050</name>
</gene>
<dbReference type="AlphaFoldDB" id="A0A9R1VSZ5"/>
<accession>A0A9R1VSZ5</accession>
<evidence type="ECO:0000259" key="1">
    <source>
        <dbReference type="Pfam" id="PF13966"/>
    </source>
</evidence>
<evidence type="ECO:0000313" key="3">
    <source>
        <dbReference type="Proteomes" id="UP000235145"/>
    </source>
</evidence>
<sequence length="170" mass="20089">MEAIKRRLDKVEQHSSNLPLTCWCKVVPIKVLCFIWMVAQGRIPSATTLQSCNMNIERTVCGTCIGEFECADHILMRCSYVRLIMNMIFEWCGINIKEFYDVGEVLHFVASWGRCPKKRIKLLCIYYNLLWNLWRIRNDRLFRGLSTIICRCTDNIKVLPYLWLKCRVMV</sequence>
<organism evidence="2 3">
    <name type="scientific">Lactuca sativa</name>
    <name type="common">Garden lettuce</name>
    <dbReference type="NCBI Taxonomy" id="4236"/>
    <lineage>
        <taxon>Eukaryota</taxon>
        <taxon>Viridiplantae</taxon>
        <taxon>Streptophyta</taxon>
        <taxon>Embryophyta</taxon>
        <taxon>Tracheophyta</taxon>
        <taxon>Spermatophyta</taxon>
        <taxon>Magnoliopsida</taxon>
        <taxon>eudicotyledons</taxon>
        <taxon>Gunneridae</taxon>
        <taxon>Pentapetalae</taxon>
        <taxon>asterids</taxon>
        <taxon>campanulids</taxon>
        <taxon>Asterales</taxon>
        <taxon>Asteraceae</taxon>
        <taxon>Cichorioideae</taxon>
        <taxon>Cichorieae</taxon>
        <taxon>Lactucinae</taxon>
        <taxon>Lactuca</taxon>
    </lineage>
</organism>
<evidence type="ECO:0000313" key="2">
    <source>
        <dbReference type="EMBL" id="KAJ0212041.1"/>
    </source>
</evidence>
<proteinExistence type="predicted"/>
<protein>
    <recommendedName>
        <fullName evidence="1">Reverse transcriptase zinc-binding domain-containing protein</fullName>
    </recommendedName>
</protein>
<dbReference type="Proteomes" id="UP000235145">
    <property type="component" value="Unassembled WGS sequence"/>
</dbReference>
<dbReference type="InterPro" id="IPR026960">
    <property type="entry name" value="RVT-Znf"/>
</dbReference>
<dbReference type="Pfam" id="PF13966">
    <property type="entry name" value="zf-RVT"/>
    <property type="match status" value="1"/>
</dbReference>
<name>A0A9R1VSZ5_LACSA</name>
<comment type="caution">
    <text evidence="2">The sequence shown here is derived from an EMBL/GenBank/DDBJ whole genome shotgun (WGS) entry which is preliminary data.</text>
</comment>
<feature type="domain" description="Reverse transcriptase zinc-binding" evidence="1">
    <location>
        <begin position="20"/>
        <end position="82"/>
    </location>
</feature>